<dbReference type="AlphaFoldDB" id="A0A6C0K7N4"/>
<evidence type="ECO:0000313" key="1">
    <source>
        <dbReference type="EMBL" id="QHU13086.1"/>
    </source>
</evidence>
<dbReference type="EMBL" id="MN740813">
    <property type="protein sequence ID" value="QHU13086.1"/>
    <property type="molecule type" value="Genomic_DNA"/>
</dbReference>
<accession>A0A6C0K7N4</accession>
<name>A0A6C0K7N4_9ZZZZ</name>
<sequence>MAARFSSASEVTEFLKRKANVQYYTNNPQNQKYAFSSTYTTFLGGSVSAQGVRKIAGCQPGSTVDNSTCCVNGNGFQQRPEKVAPGKNVFNPC</sequence>
<protein>
    <submittedName>
        <fullName evidence="1">Uncharacterized protein</fullName>
    </submittedName>
</protein>
<organism evidence="1">
    <name type="scientific">viral metagenome</name>
    <dbReference type="NCBI Taxonomy" id="1070528"/>
    <lineage>
        <taxon>unclassified sequences</taxon>
        <taxon>metagenomes</taxon>
        <taxon>organismal metagenomes</taxon>
    </lineage>
</organism>
<reference evidence="1" key="1">
    <citation type="journal article" date="2020" name="Nature">
        <title>Giant virus diversity and host interactions through global metagenomics.</title>
        <authorList>
            <person name="Schulz F."/>
            <person name="Roux S."/>
            <person name="Paez-Espino D."/>
            <person name="Jungbluth S."/>
            <person name="Walsh D.A."/>
            <person name="Denef V.J."/>
            <person name="McMahon K.D."/>
            <person name="Konstantinidis K.T."/>
            <person name="Eloe-Fadrosh E.A."/>
            <person name="Kyrpides N.C."/>
            <person name="Woyke T."/>
        </authorList>
    </citation>
    <scope>NUCLEOTIDE SEQUENCE</scope>
    <source>
        <strain evidence="1">GVMAG-S-1101176-114</strain>
    </source>
</reference>
<proteinExistence type="predicted"/>